<dbReference type="Proteomes" id="UP000051451">
    <property type="component" value="Unassembled WGS sequence"/>
</dbReference>
<dbReference type="PATRIC" id="fig|1423750.3.peg.297"/>
<dbReference type="EMBL" id="AZGB01000009">
    <property type="protein sequence ID" value="KRM06980.1"/>
    <property type="molecule type" value="Genomic_DNA"/>
</dbReference>
<evidence type="ECO:0000259" key="1">
    <source>
        <dbReference type="PROSITE" id="PS50943"/>
    </source>
</evidence>
<dbReference type="STRING" id="1423750.FC89_GL000289"/>
<evidence type="ECO:0000313" key="3">
    <source>
        <dbReference type="Proteomes" id="UP000051451"/>
    </source>
</evidence>
<protein>
    <recommendedName>
        <fullName evidence="1">HTH cro/C1-type domain-containing protein</fullName>
    </recommendedName>
</protein>
<dbReference type="RefSeq" id="WP_083485388.1">
    <property type="nucleotide sequence ID" value="NZ_AZGB01000009.1"/>
</dbReference>
<dbReference type="InterPro" id="IPR001387">
    <property type="entry name" value="Cro/C1-type_HTH"/>
</dbReference>
<dbReference type="CDD" id="cd00093">
    <property type="entry name" value="HTH_XRE"/>
    <property type="match status" value="1"/>
</dbReference>
<dbReference type="OrthoDB" id="2055733at2"/>
<keyword evidence="3" id="KW-1185">Reference proteome</keyword>
<dbReference type="SMART" id="SM00530">
    <property type="entry name" value="HTH_XRE"/>
    <property type="match status" value="1"/>
</dbReference>
<evidence type="ECO:0000313" key="2">
    <source>
        <dbReference type="EMBL" id="KRM06980.1"/>
    </source>
</evidence>
<proteinExistence type="predicted"/>
<name>A0A0R1VU86_9LACO</name>
<dbReference type="Gene3D" id="1.10.260.40">
    <property type="entry name" value="lambda repressor-like DNA-binding domains"/>
    <property type="match status" value="1"/>
</dbReference>
<dbReference type="GO" id="GO:0003677">
    <property type="term" value="F:DNA binding"/>
    <property type="evidence" value="ECO:0007669"/>
    <property type="project" value="InterPro"/>
</dbReference>
<dbReference type="PROSITE" id="PS50943">
    <property type="entry name" value="HTH_CROC1"/>
    <property type="match status" value="1"/>
</dbReference>
<sequence>MANDLIGENIKRIRLSLGMTMEDFGKMFTPPAAKSIVSRWEKDESLPSPKRLRKIVELGNTTIENLLHGNSKKGSLIIWFKNGQTAKFKDVKITGRGSLLTFTYFSQSDLVKRDAAFSFDYIAGYSFGYEDSPWT</sequence>
<dbReference type="GeneID" id="98320138"/>
<dbReference type="AlphaFoldDB" id="A0A0R1VU86"/>
<comment type="caution">
    <text evidence="2">The sequence shown here is derived from an EMBL/GenBank/DDBJ whole genome shotgun (WGS) entry which is preliminary data.</text>
</comment>
<reference evidence="2 3" key="1">
    <citation type="journal article" date="2015" name="Genome Announc.">
        <title>Expanding the biotechnology potential of lactobacilli through comparative genomics of 213 strains and associated genera.</title>
        <authorList>
            <person name="Sun Z."/>
            <person name="Harris H.M."/>
            <person name="McCann A."/>
            <person name="Guo C."/>
            <person name="Argimon S."/>
            <person name="Zhang W."/>
            <person name="Yang X."/>
            <person name="Jeffery I.B."/>
            <person name="Cooney J.C."/>
            <person name="Kagawa T.F."/>
            <person name="Liu W."/>
            <person name="Song Y."/>
            <person name="Salvetti E."/>
            <person name="Wrobel A."/>
            <person name="Rasinkangas P."/>
            <person name="Parkhill J."/>
            <person name="Rea M.C."/>
            <person name="O'Sullivan O."/>
            <person name="Ritari J."/>
            <person name="Douillard F.P."/>
            <person name="Paul Ross R."/>
            <person name="Yang R."/>
            <person name="Briner A.E."/>
            <person name="Felis G.E."/>
            <person name="de Vos W.M."/>
            <person name="Barrangou R."/>
            <person name="Klaenhammer T.R."/>
            <person name="Caufield P.W."/>
            <person name="Cui Y."/>
            <person name="Zhang H."/>
            <person name="O'Toole P.W."/>
        </authorList>
    </citation>
    <scope>NUCLEOTIDE SEQUENCE [LARGE SCALE GENOMIC DNA]</scope>
    <source>
        <strain evidence="2 3">DSM 18630</strain>
    </source>
</reference>
<organism evidence="2 3">
    <name type="scientific">Liquorilactobacillus ghanensis DSM 18630</name>
    <dbReference type="NCBI Taxonomy" id="1423750"/>
    <lineage>
        <taxon>Bacteria</taxon>
        <taxon>Bacillati</taxon>
        <taxon>Bacillota</taxon>
        <taxon>Bacilli</taxon>
        <taxon>Lactobacillales</taxon>
        <taxon>Lactobacillaceae</taxon>
        <taxon>Liquorilactobacillus</taxon>
    </lineage>
</organism>
<gene>
    <name evidence="2" type="ORF">FC89_GL000289</name>
</gene>
<feature type="domain" description="HTH cro/C1-type" evidence="1">
    <location>
        <begin position="10"/>
        <end position="66"/>
    </location>
</feature>
<dbReference type="SUPFAM" id="SSF47413">
    <property type="entry name" value="lambda repressor-like DNA-binding domains"/>
    <property type="match status" value="1"/>
</dbReference>
<dbReference type="Pfam" id="PF01381">
    <property type="entry name" value="HTH_3"/>
    <property type="match status" value="1"/>
</dbReference>
<accession>A0A0R1VU86</accession>
<dbReference type="InterPro" id="IPR010982">
    <property type="entry name" value="Lambda_DNA-bd_dom_sf"/>
</dbReference>